<accession>J3PFN7</accession>
<dbReference type="VEuPathDB" id="FungiDB:GGTG_12312"/>
<name>J3PFN7_GAET3</name>
<dbReference type="GeneID" id="20352770"/>
<reference evidence="3" key="5">
    <citation type="submission" date="2018-04" db="UniProtKB">
        <authorList>
            <consortium name="EnsemblFungi"/>
        </authorList>
    </citation>
    <scope>IDENTIFICATION</scope>
    <source>
        <strain evidence="3">R3-111a-1</strain>
    </source>
</reference>
<reference evidence="2" key="2">
    <citation type="submission" date="2010-07" db="EMBL/GenBank/DDBJ databases">
        <authorList>
            <consortium name="The Broad Institute Genome Sequencing Platform"/>
            <consortium name="Broad Institute Genome Sequencing Center for Infectious Disease"/>
            <person name="Ma L.-J."/>
            <person name="Dead R."/>
            <person name="Young S."/>
            <person name="Zeng Q."/>
            <person name="Koehrsen M."/>
            <person name="Alvarado L."/>
            <person name="Berlin A."/>
            <person name="Chapman S.B."/>
            <person name="Chen Z."/>
            <person name="Freedman E."/>
            <person name="Gellesch M."/>
            <person name="Goldberg J."/>
            <person name="Griggs A."/>
            <person name="Gujja S."/>
            <person name="Heilman E.R."/>
            <person name="Heiman D."/>
            <person name="Hepburn T."/>
            <person name="Howarth C."/>
            <person name="Jen D."/>
            <person name="Larson L."/>
            <person name="Mehta T."/>
            <person name="Neiman D."/>
            <person name="Pearson M."/>
            <person name="Roberts A."/>
            <person name="Saif S."/>
            <person name="Shea T."/>
            <person name="Shenoy N."/>
            <person name="Sisk P."/>
            <person name="Stolte C."/>
            <person name="Sykes S."/>
            <person name="Walk T."/>
            <person name="White J."/>
            <person name="Yandava C."/>
            <person name="Haas B."/>
            <person name="Nusbaum C."/>
            <person name="Birren B."/>
        </authorList>
    </citation>
    <scope>NUCLEOTIDE SEQUENCE</scope>
    <source>
        <strain evidence="2">R3-111a-1</strain>
    </source>
</reference>
<dbReference type="eggNOG" id="ENOG502TF75">
    <property type="taxonomic scope" value="Eukaryota"/>
</dbReference>
<sequence>MESHKTTQSATQANTATTELVTQTNMANTESNTQANMATSSTAPANAAAPHNPTPCHICARMRARRPAHVAVLMGRWAGEVVEGKHAHLETQGPVRDCILCARKYCEEHKGKDEGVCEINHQTYWDNHKRRVPEGTIFSSLWHLEGYKRIKQLEADGEL</sequence>
<organism evidence="2">
    <name type="scientific">Gaeumannomyces tritici (strain R3-111a-1)</name>
    <name type="common">Wheat and barley take-all root rot fungus</name>
    <name type="synonym">Gaeumannomyces graminis var. tritici</name>
    <dbReference type="NCBI Taxonomy" id="644352"/>
    <lineage>
        <taxon>Eukaryota</taxon>
        <taxon>Fungi</taxon>
        <taxon>Dikarya</taxon>
        <taxon>Ascomycota</taxon>
        <taxon>Pezizomycotina</taxon>
        <taxon>Sordariomycetes</taxon>
        <taxon>Sordariomycetidae</taxon>
        <taxon>Magnaporthales</taxon>
        <taxon>Magnaporthaceae</taxon>
        <taxon>Gaeumannomyces</taxon>
    </lineage>
</organism>
<dbReference type="EMBL" id="GL385402">
    <property type="protein sequence ID" value="EJT70139.1"/>
    <property type="molecule type" value="Genomic_DNA"/>
</dbReference>
<evidence type="ECO:0000313" key="2">
    <source>
        <dbReference type="EMBL" id="EJT70139.1"/>
    </source>
</evidence>
<reference evidence="3" key="4">
    <citation type="journal article" date="2015" name="G3 (Bethesda)">
        <title>Genome sequences of three phytopathogenic species of the Magnaporthaceae family of fungi.</title>
        <authorList>
            <person name="Okagaki L.H."/>
            <person name="Nunes C.C."/>
            <person name="Sailsbery J."/>
            <person name="Clay B."/>
            <person name="Brown D."/>
            <person name="John T."/>
            <person name="Oh Y."/>
            <person name="Young N."/>
            <person name="Fitzgerald M."/>
            <person name="Haas B.J."/>
            <person name="Zeng Q."/>
            <person name="Young S."/>
            <person name="Adiconis X."/>
            <person name="Fan L."/>
            <person name="Levin J.Z."/>
            <person name="Mitchell T.K."/>
            <person name="Okubara P.A."/>
            <person name="Farman M.L."/>
            <person name="Kohn L.M."/>
            <person name="Birren B."/>
            <person name="Ma L.-J."/>
            <person name="Dean R.A."/>
        </authorList>
    </citation>
    <scope>NUCLEOTIDE SEQUENCE</scope>
    <source>
        <strain evidence="3">R3-111a-1</strain>
    </source>
</reference>
<dbReference type="RefSeq" id="XP_009228473.1">
    <property type="nucleotide sequence ID" value="XM_009230209.1"/>
</dbReference>
<feature type="compositionally biased region" description="Low complexity" evidence="1">
    <location>
        <begin position="1"/>
        <end position="18"/>
    </location>
</feature>
<dbReference type="Proteomes" id="UP000006039">
    <property type="component" value="Unassembled WGS sequence"/>
</dbReference>
<keyword evidence="4" id="KW-1185">Reference proteome</keyword>
<feature type="region of interest" description="Disordered" evidence="1">
    <location>
        <begin position="1"/>
        <end position="21"/>
    </location>
</feature>
<dbReference type="EnsemblFungi" id="EJT70139">
    <property type="protein sequence ID" value="EJT70139"/>
    <property type="gene ID" value="GGTG_12312"/>
</dbReference>
<dbReference type="OrthoDB" id="4976116at2759"/>
<evidence type="ECO:0000313" key="4">
    <source>
        <dbReference type="Proteomes" id="UP000006039"/>
    </source>
</evidence>
<gene>
    <name evidence="3" type="primary">20352770</name>
    <name evidence="2" type="ORF">GGTG_12312</name>
</gene>
<evidence type="ECO:0000313" key="3">
    <source>
        <dbReference type="EnsemblFungi" id="EJT70139"/>
    </source>
</evidence>
<dbReference type="HOGENOM" id="CLU_1660886_0_0_1"/>
<dbReference type="AlphaFoldDB" id="J3PFN7"/>
<proteinExistence type="predicted"/>
<dbReference type="STRING" id="644352.J3PFN7"/>
<protein>
    <submittedName>
        <fullName evidence="2 3">Uncharacterized protein</fullName>
    </submittedName>
</protein>
<evidence type="ECO:0000256" key="1">
    <source>
        <dbReference type="SAM" id="MobiDB-lite"/>
    </source>
</evidence>
<reference evidence="4" key="1">
    <citation type="submission" date="2010-07" db="EMBL/GenBank/DDBJ databases">
        <title>The genome sequence of Gaeumannomyces graminis var. tritici strain R3-111a-1.</title>
        <authorList>
            <consortium name="The Broad Institute Genome Sequencing Platform"/>
            <person name="Ma L.-J."/>
            <person name="Dead R."/>
            <person name="Young S."/>
            <person name="Zeng Q."/>
            <person name="Koehrsen M."/>
            <person name="Alvarado L."/>
            <person name="Berlin A."/>
            <person name="Chapman S.B."/>
            <person name="Chen Z."/>
            <person name="Freedman E."/>
            <person name="Gellesch M."/>
            <person name="Goldberg J."/>
            <person name="Griggs A."/>
            <person name="Gujja S."/>
            <person name="Heilman E.R."/>
            <person name="Heiman D."/>
            <person name="Hepburn T."/>
            <person name="Howarth C."/>
            <person name="Jen D."/>
            <person name="Larson L."/>
            <person name="Mehta T."/>
            <person name="Neiman D."/>
            <person name="Pearson M."/>
            <person name="Roberts A."/>
            <person name="Saif S."/>
            <person name="Shea T."/>
            <person name="Shenoy N."/>
            <person name="Sisk P."/>
            <person name="Stolte C."/>
            <person name="Sykes S."/>
            <person name="Walk T."/>
            <person name="White J."/>
            <person name="Yandava C."/>
            <person name="Haas B."/>
            <person name="Nusbaum C."/>
            <person name="Birren B."/>
        </authorList>
    </citation>
    <scope>NUCLEOTIDE SEQUENCE [LARGE SCALE GENOMIC DNA]</scope>
    <source>
        <strain evidence="4">R3-111a-1</strain>
    </source>
</reference>
<reference evidence="2" key="3">
    <citation type="submission" date="2010-09" db="EMBL/GenBank/DDBJ databases">
        <title>Annotation of Gaeumannomyces graminis var. tritici R3-111a-1.</title>
        <authorList>
            <consortium name="The Broad Institute Genome Sequencing Platform"/>
            <person name="Ma L.-J."/>
            <person name="Dead R."/>
            <person name="Young S.K."/>
            <person name="Zeng Q."/>
            <person name="Gargeya S."/>
            <person name="Fitzgerald M."/>
            <person name="Haas B."/>
            <person name="Abouelleil A."/>
            <person name="Alvarado L."/>
            <person name="Arachchi H.M."/>
            <person name="Berlin A."/>
            <person name="Brown A."/>
            <person name="Chapman S.B."/>
            <person name="Chen Z."/>
            <person name="Dunbar C."/>
            <person name="Freedman E."/>
            <person name="Gearin G."/>
            <person name="Gellesch M."/>
            <person name="Goldberg J."/>
            <person name="Griggs A."/>
            <person name="Gujja S."/>
            <person name="Heiman D."/>
            <person name="Howarth C."/>
            <person name="Larson L."/>
            <person name="Lui A."/>
            <person name="MacDonald P.J.P."/>
            <person name="Mehta T."/>
            <person name="Montmayeur A."/>
            <person name="Murphy C."/>
            <person name="Neiman D."/>
            <person name="Pearson M."/>
            <person name="Priest M."/>
            <person name="Roberts A."/>
            <person name="Saif S."/>
            <person name="Shea T."/>
            <person name="Shenoy N."/>
            <person name="Sisk P."/>
            <person name="Stolte C."/>
            <person name="Sykes S."/>
            <person name="Yandava C."/>
            <person name="Wortman J."/>
            <person name="Nusbaum C."/>
            <person name="Birren B."/>
        </authorList>
    </citation>
    <scope>NUCLEOTIDE SEQUENCE</scope>
    <source>
        <strain evidence="2">R3-111a-1</strain>
    </source>
</reference>